<dbReference type="GO" id="GO:0005736">
    <property type="term" value="C:RNA polymerase I complex"/>
    <property type="evidence" value="ECO:0007669"/>
    <property type="project" value="TreeGrafter"/>
</dbReference>
<dbReference type="InterPro" id="IPR011263">
    <property type="entry name" value="DNA-dir_RNA_pol_RpoA/D/Rpb3"/>
</dbReference>
<dbReference type="AlphaFoldDB" id="A0A9Q0RQ35"/>
<dbReference type="GO" id="GO:0006351">
    <property type="term" value="P:DNA-templated transcription"/>
    <property type="evidence" value="ECO:0007669"/>
    <property type="project" value="InterPro"/>
</dbReference>
<dbReference type="PANTHER" id="PTHR11800">
    <property type="entry name" value="DNA-DIRECTED RNA POLYMERASE"/>
    <property type="match status" value="1"/>
</dbReference>
<dbReference type="GO" id="GO:0046983">
    <property type="term" value="F:protein dimerization activity"/>
    <property type="evidence" value="ECO:0007669"/>
    <property type="project" value="InterPro"/>
</dbReference>
<name>A0A9Q0RQ35_BLOTA</name>
<accession>A0A9Q0RQ35</accession>
<keyword evidence="5" id="KW-1185">Reference proteome</keyword>
<dbReference type="SUPFAM" id="SSF56553">
    <property type="entry name" value="Insert subdomain of RNA polymerase alpha subunit"/>
    <property type="match status" value="1"/>
</dbReference>
<gene>
    <name evidence="4" type="ORF">RDWZM_002638</name>
</gene>
<proteinExistence type="predicted"/>
<keyword evidence="2" id="KW-0804">Transcription</keyword>
<dbReference type="PANTHER" id="PTHR11800:SF13">
    <property type="entry name" value="DNA-DIRECTED RNA POLYMERASES I AND III SUBUNIT RPAC1"/>
    <property type="match status" value="1"/>
</dbReference>
<organism evidence="4 5">
    <name type="scientific">Blomia tropicalis</name>
    <name type="common">Mite</name>
    <dbReference type="NCBI Taxonomy" id="40697"/>
    <lineage>
        <taxon>Eukaryota</taxon>
        <taxon>Metazoa</taxon>
        <taxon>Ecdysozoa</taxon>
        <taxon>Arthropoda</taxon>
        <taxon>Chelicerata</taxon>
        <taxon>Arachnida</taxon>
        <taxon>Acari</taxon>
        <taxon>Acariformes</taxon>
        <taxon>Sarcoptiformes</taxon>
        <taxon>Astigmata</taxon>
        <taxon>Glycyphagoidea</taxon>
        <taxon>Echimyopodidae</taxon>
        <taxon>Blomia</taxon>
    </lineage>
</organism>
<evidence type="ECO:0000259" key="3">
    <source>
        <dbReference type="SMART" id="SM00662"/>
    </source>
</evidence>
<dbReference type="GO" id="GO:0005666">
    <property type="term" value="C:RNA polymerase III complex"/>
    <property type="evidence" value="ECO:0007669"/>
    <property type="project" value="TreeGrafter"/>
</dbReference>
<dbReference type="InterPro" id="IPR050518">
    <property type="entry name" value="Rpo3/RPB3_RNA_Pol_subunit"/>
</dbReference>
<reference evidence="4" key="1">
    <citation type="submission" date="2022-12" db="EMBL/GenBank/DDBJ databases">
        <title>Genome assemblies of Blomia tropicalis.</title>
        <authorList>
            <person name="Cui Y."/>
        </authorList>
    </citation>
    <scope>NUCLEOTIDE SEQUENCE</scope>
    <source>
        <tissue evidence="4">Adult mites</tissue>
    </source>
</reference>
<evidence type="ECO:0000256" key="2">
    <source>
        <dbReference type="ARBA" id="ARBA00023163"/>
    </source>
</evidence>
<dbReference type="SUPFAM" id="SSF55257">
    <property type="entry name" value="RBP11-like subunits of RNA polymerase"/>
    <property type="match status" value="1"/>
</dbReference>
<protein>
    <recommendedName>
        <fullName evidence="3">DNA-directed RNA polymerase RpoA/D/Rpb3-type domain-containing protein</fullName>
    </recommendedName>
</protein>
<dbReference type="EMBL" id="JAPWDV010000001">
    <property type="protein sequence ID" value="KAJ6224093.1"/>
    <property type="molecule type" value="Genomic_DNA"/>
</dbReference>
<evidence type="ECO:0000256" key="1">
    <source>
        <dbReference type="ARBA" id="ARBA00022478"/>
    </source>
</evidence>
<dbReference type="SMART" id="SM00662">
    <property type="entry name" value="RPOLD"/>
    <property type="match status" value="1"/>
</dbReference>
<feature type="domain" description="DNA-directed RNA polymerase RpoA/D/Rpb3-type" evidence="3">
    <location>
        <begin position="39"/>
        <end position="312"/>
    </location>
</feature>
<evidence type="ECO:0000313" key="4">
    <source>
        <dbReference type="EMBL" id="KAJ6224093.1"/>
    </source>
</evidence>
<dbReference type="Gene3D" id="3.30.1360.10">
    <property type="entry name" value="RNA polymerase, RBP11-like subunit"/>
    <property type="match status" value="1"/>
</dbReference>
<dbReference type="GO" id="GO:0003899">
    <property type="term" value="F:DNA-directed RNA polymerase activity"/>
    <property type="evidence" value="ECO:0007669"/>
    <property type="project" value="InterPro"/>
</dbReference>
<evidence type="ECO:0000313" key="5">
    <source>
        <dbReference type="Proteomes" id="UP001142055"/>
    </source>
</evidence>
<dbReference type="OMA" id="FNKAWTC"/>
<comment type="caution">
    <text evidence="4">The sequence shown here is derived from an EMBL/GenBank/DDBJ whole genome shotgun (WGS) entry which is preliminary data.</text>
</comment>
<dbReference type="Gene3D" id="2.170.120.12">
    <property type="entry name" value="DNA-directed RNA polymerase, insert domain"/>
    <property type="match status" value="1"/>
</dbReference>
<keyword evidence="1" id="KW-0240">DNA-directed RNA polymerase</keyword>
<dbReference type="Pfam" id="PF01193">
    <property type="entry name" value="RNA_pol_L"/>
    <property type="match status" value="1"/>
</dbReference>
<sequence length="323" mass="37683">MNSPLQQFTDYVYFLPQSDSFESTLSLLRVEIKLMTEKELEFDLIGFRPYLVNAIRQTIINDVPTMAIEDVYFLKNSSIFNCDYVAQRLALIPIKAEPNYFKFLNRSDNQLNSDNTIIFNLNFSYNEQQQQQQNSTQPITVYSENLIWEPIGEMQKLMSPIKSLFNKIPLVCLKQNEEISAKIVCIKGVGRTHMKFCPGLARYCFNSKIDITNPDAFIDPDMAHKLQKSFPPGVIELKPYGMQLIPYVANSRLDRHSRSFKNDEQIEKNISVKYYRDYMIFSVESYGVIEPKQIVTRALDILIYRYNLWKMSIEKAKTMNSTK</sequence>
<dbReference type="InterPro" id="IPR036603">
    <property type="entry name" value="RBP11-like"/>
</dbReference>
<dbReference type="InterPro" id="IPR036643">
    <property type="entry name" value="RNApol_insert_sf"/>
</dbReference>
<dbReference type="Proteomes" id="UP001142055">
    <property type="component" value="Chromosome 1"/>
</dbReference>